<dbReference type="AlphaFoldDB" id="F4SV40"/>
<gene>
    <name evidence="1" type="ORF">ECIG_00366</name>
</gene>
<evidence type="ECO:0000313" key="1">
    <source>
        <dbReference type="EMBL" id="EGI16862.1"/>
    </source>
</evidence>
<organism evidence="1 2">
    <name type="scientific">Escherichia coli M605</name>
    <dbReference type="NCBI Taxonomy" id="656417"/>
    <lineage>
        <taxon>Bacteria</taxon>
        <taxon>Pseudomonadati</taxon>
        <taxon>Pseudomonadota</taxon>
        <taxon>Gammaproteobacteria</taxon>
        <taxon>Enterobacterales</taxon>
        <taxon>Enterobacteriaceae</taxon>
        <taxon>Escherichia</taxon>
    </lineage>
</organism>
<accession>F4SV40</accession>
<dbReference type="Proteomes" id="UP000004710">
    <property type="component" value="Unassembled WGS sequence"/>
</dbReference>
<dbReference type="HOGENOM" id="CLU_2478621_0_0_6"/>
<name>F4SV40_ECOLX</name>
<protein>
    <submittedName>
        <fullName evidence="1">Uncharacterized protein</fullName>
    </submittedName>
</protein>
<dbReference type="EMBL" id="GL883901">
    <property type="protein sequence ID" value="EGI16862.1"/>
    <property type="molecule type" value="Genomic_DNA"/>
</dbReference>
<proteinExistence type="predicted"/>
<reference evidence="1 2" key="1">
    <citation type="submission" date="2010-01" db="EMBL/GenBank/DDBJ databases">
        <title>The Genome Sequence of Escherichia coli M605.</title>
        <authorList>
            <consortium name="The Broad Institute Genome Sequencing Platform"/>
            <consortium name="The Broad Institute Genome Sequencing Center for Infectious Disease"/>
            <person name="Feldgarden M."/>
            <person name="Gordon D.M."/>
            <person name="Johnson J.R."/>
            <person name="Johnston B.D."/>
            <person name="Young S."/>
            <person name="Zeng Q."/>
            <person name="Koehrsen M."/>
            <person name="Alvarado L."/>
            <person name="Berlin A.M."/>
            <person name="Borenstein D."/>
            <person name="Chapman S.B."/>
            <person name="Chen Z."/>
            <person name="Engels R."/>
            <person name="Freedman E."/>
            <person name="Gellesch M."/>
            <person name="Goldberg J."/>
            <person name="Griggs A."/>
            <person name="Gujja S."/>
            <person name="Heilman E.R."/>
            <person name="Heiman D.I."/>
            <person name="Hepburn T.A."/>
            <person name="Howarth C."/>
            <person name="Jen D."/>
            <person name="Larson L."/>
            <person name="Lewis B."/>
            <person name="Mehta T."/>
            <person name="Park D."/>
            <person name="Pearson M."/>
            <person name="Richards J."/>
            <person name="Roberts A."/>
            <person name="Saif S."/>
            <person name="Shea T.D."/>
            <person name="Shenoy N."/>
            <person name="Sisk P."/>
            <person name="Stolte C."/>
            <person name="Sykes S.N."/>
            <person name="Walk T."/>
            <person name="White J."/>
            <person name="Yandava C."/>
            <person name="Haas B."/>
            <person name="Henn M.R."/>
            <person name="Nusbaum C."/>
            <person name="Birren B."/>
        </authorList>
    </citation>
    <scope>NUCLEOTIDE SEQUENCE [LARGE SCALE GENOMIC DNA]</scope>
    <source>
        <strain evidence="1 2">M605</strain>
    </source>
</reference>
<sequence>MRGGDDNGTPAWIDIPVRHNSELLKAELATLSSTYQDDIEKLNRAWLAAAVSDGVNESDKKDAVLEQINKRKIQYANDRASIIARYK</sequence>
<evidence type="ECO:0000313" key="2">
    <source>
        <dbReference type="Proteomes" id="UP000004710"/>
    </source>
</evidence>